<dbReference type="EMBL" id="JADWDJ010000015">
    <property type="protein sequence ID" value="KAG5269454.1"/>
    <property type="molecule type" value="Genomic_DNA"/>
</dbReference>
<comment type="caution">
    <text evidence="2">The sequence shown here is derived from an EMBL/GenBank/DDBJ whole genome shotgun (WGS) entry which is preliminary data.</text>
</comment>
<protein>
    <submittedName>
        <fullName evidence="2">Uncharacterized protein</fullName>
    </submittedName>
</protein>
<sequence>MEDFDDVTLATLRAANISEDTLHTLSRDDIRDLFPGPEHFLRRKDICLKIHAEDHVYKIKCPVKSKSKAPPANKQRQVGDADESLSSTFSDL</sequence>
<dbReference type="AlphaFoldDB" id="A0AAV6G491"/>
<evidence type="ECO:0000313" key="2">
    <source>
        <dbReference type="EMBL" id="KAG5269454.1"/>
    </source>
</evidence>
<proteinExistence type="predicted"/>
<evidence type="ECO:0000256" key="1">
    <source>
        <dbReference type="SAM" id="MobiDB-lite"/>
    </source>
</evidence>
<evidence type="ECO:0000313" key="3">
    <source>
        <dbReference type="Proteomes" id="UP000823561"/>
    </source>
</evidence>
<accession>A0AAV6G491</accession>
<feature type="region of interest" description="Disordered" evidence="1">
    <location>
        <begin position="64"/>
        <end position="92"/>
    </location>
</feature>
<gene>
    <name evidence="2" type="ORF">AALO_G00202220</name>
</gene>
<keyword evidence="3" id="KW-1185">Reference proteome</keyword>
<dbReference type="Proteomes" id="UP000823561">
    <property type="component" value="Chromosome 15"/>
</dbReference>
<organism evidence="2 3">
    <name type="scientific">Alosa alosa</name>
    <name type="common">allis shad</name>
    <dbReference type="NCBI Taxonomy" id="278164"/>
    <lineage>
        <taxon>Eukaryota</taxon>
        <taxon>Metazoa</taxon>
        <taxon>Chordata</taxon>
        <taxon>Craniata</taxon>
        <taxon>Vertebrata</taxon>
        <taxon>Euteleostomi</taxon>
        <taxon>Actinopterygii</taxon>
        <taxon>Neopterygii</taxon>
        <taxon>Teleostei</taxon>
        <taxon>Clupei</taxon>
        <taxon>Clupeiformes</taxon>
        <taxon>Clupeoidei</taxon>
        <taxon>Clupeidae</taxon>
        <taxon>Alosa</taxon>
    </lineage>
</organism>
<reference evidence="2" key="1">
    <citation type="submission" date="2020-10" db="EMBL/GenBank/DDBJ databases">
        <title>Chromosome-scale genome assembly of the Allis shad, Alosa alosa.</title>
        <authorList>
            <person name="Margot Z."/>
            <person name="Christophe K."/>
            <person name="Cabau C."/>
            <person name="Louis A."/>
            <person name="Berthelot C."/>
            <person name="Parey E."/>
            <person name="Roest Crollius H."/>
            <person name="Montfort J."/>
            <person name="Robinson-Rechavi M."/>
            <person name="Bucao C."/>
            <person name="Bouchez O."/>
            <person name="Gislard M."/>
            <person name="Lluch J."/>
            <person name="Milhes M."/>
            <person name="Lampietro C."/>
            <person name="Lopez Roques C."/>
            <person name="Donnadieu C."/>
            <person name="Braasch I."/>
            <person name="Desvignes T."/>
            <person name="Postlethwait J."/>
            <person name="Bobe J."/>
            <person name="Guiguen Y."/>
        </authorList>
    </citation>
    <scope>NUCLEOTIDE SEQUENCE</scope>
    <source>
        <strain evidence="2">M-15738</strain>
        <tissue evidence="2">Blood</tissue>
    </source>
</reference>
<name>A0AAV6G491_9TELE</name>